<dbReference type="GO" id="GO:0016491">
    <property type="term" value="F:oxidoreductase activity"/>
    <property type="evidence" value="ECO:0007669"/>
    <property type="project" value="UniProtKB-KW"/>
</dbReference>
<dbReference type="Pfam" id="PF01266">
    <property type="entry name" value="DAO"/>
    <property type="match status" value="1"/>
</dbReference>
<dbReference type="InterPro" id="IPR006076">
    <property type="entry name" value="FAD-dep_OxRdtase"/>
</dbReference>
<keyword evidence="1" id="KW-0560">Oxidoreductase</keyword>
<protein>
    <recommendedName>
        <fullName evidence="2">FAD-dependent oxidoreductase domain-containing protein 1</fullName>
    </recommendedName>
</protein>
<dbReference type="AlphaFoldDB" id="A0A2P2NFC7"/>
<evidence type="ECO:0000256" key="1">
    <source>
        <dbReference type="ARBA" id="ARBA00023002"/>
    </source>
</evidence>
<name>A0A2P2NFC7_RHIMU</name>
<feature type="domain" description="FAD dependent oxidoreductase" evidence="4">
    <location>
        <begin position="2"/>
        <end position="41"/>
    </location>
</feature>
<dbReference type="PANTHER" id="PTHR13847">
    <property type="entry name" value="SARCOSINE DEHYDROGENASE-RELATED"/>
    <property type="match status" value="1"/>
</dbReference>
<reference evidence="5" key="1">
    <citation type="submission" date="2018-02" db="EMBL/GenBank/DDBJ databases">
        <title>Rhizophora mucronata_Transcriptome.</title>
        <authorList>
            <person name="Meera S.P."/>
            <person name="Sreeshan A."/>
            <person name="Augustine A."/>
        </authorList>
    </citation>
    <scope>NUCLEOTIDE SEQUENCE</scope>
    <source>
        <tissue evidence="5">Leaf</tissue>
    </source>
</reference>
<dbReference type="GO" id="GO:0005737">
    <property type="term" value="C:cytoplasm"/>
    <property type="evidence" value="ECO:0007669"/>
    <property type="project" value="TreeGrafter"/>
</dbReference>
<dbReference type="SUPFAM" id="SSF51905">
    <property type="entry name" value="FAD/NAD(P)-binding domain"/>
    <property type="match status" value="1"/>
</dbReference>
<sequence length="61" mass="6234">MPDGRPVIGPVPCLPNVFFATGHEGSGLSLAMGTAEMIADMVLGNPKTVDDAAFAVQGRCC</sequence>
<evidence type="ECO:0000313" key="5">
    <source>
        <dbReference type="EMBL" id="MBX41195.1"/>
    </source>
</evidence>
<accession>A0A2P2NFC7</accession>
<dbReference type="Gene3D" id="3.50.50.60">
    <property type="entry name" value="FAD/NAD(P)-binding domain"/>
    <property type="match status" value="1"/>
</dbReference>
<comment type="function">
    <text evidence="3">Required for the assembly of the mitochondrial membrane respiratory chain NADH dehydrogenase (Complex I). Involved in mid-late stages of complex I assembly.</text>
</comment>
<evidence type="ECO:0000256" key="2">
    <source>
        <dbReference type="ARBA" id="ARBA00039785"/>
    </source>
</evidence>
<evidence type="ECO:0000256" key="3">
    <source>
        <dbReference type="ARBA" id="ARBA00046185"/>
    </source>
</evidence>
<dbReference type="InterPro" id="IPR036188">
    <property type="entry name" value="FAD/NAD-bd_sf"/>
</dbReference>
<organism evidence="5">
    <name type="scientific">Rhizophora mucronata</name>
    <name type="common">Asiatic mangrove</name>
    <dbReference type="NCBI Taxonomy" id="61149"/>
    <lineage>
        <taxon>Eukaryota</taxon>
        <taxon>Viridiplantae</taxon>
        <taxon>Streptophyta</taxon>
        <taxon>Embryophyta</taxon>
        <taxon>Tracheophyta</taxon>
        <taxon>Spermatophyta</taxon>
        <taxon>Magnoliopsida</taxon>
        <taxon>eudicotyledons</taxon>
        <taxon>Gunneridae</taxon>
        <taxon>Pentapetalae</taxon>
        <taxon>rosids</taxon>
        <taxon>fabids</taxon>
        <taxon>Malpighiales</taxon>
        <taxon>Rhizophoraceae</taxon>
        <taxon>Rhizophora</taxon>
    </lineage>
</organism>
<dbReference type="PANTHER" id="PTHR13847:SF287">
    <property type="entry name" value="FAD-DEPENDENT OXIDOREDUCTASE DOMAIN-CONTAINING PROTEIN 1"/>
    <property type="match status" value="1"/>
</dbReference>
<dbReference type="EMBL" id="GGEC01060711">
    <property type="protein sequence ID" value="MBX41195.1"/>
    <property type="molecule type" value="Transcribed_RNA"/>
</dbReference>
<proteinExistence type="predicted"/>
<evidence type="ECO:0000259" key="4">
    <source>
        <dbReference type="Pfam" id="PF01266"/>
    </source>
</evidence>